<comment type="subcellular location">
    <subcellularLocation>
        <location evidence="1">Cell membrane</location>
        <topology evidence="1">Multi-pass membrane protein</topology>
    </subcellularLocation>
</comment>
<evidence type="ECO:0000256" key="3">
    <source>
        <dbReference type="ARBA" id="ARBA00022692"/>
    </source>
</evidence>
<keyword evidence="3 6" id="KW-0812">Transmembrane</keyword>
<reference evidence="8 9" key="1">
    <citation type="submission" date="2016-11" db="EMBL/GenBank/DDBJ databases">
        <authorList>
            <person name="Jaros S."/>
            <person name="Januszkiewicz K."/>
            <person name="Wedrychowicz H."/>
        </authorList>
    </citation>
    <scope>NUCLEOTIDE SEQUENCE [LARGE SCALE GENOMIC DNA]</scope>
    <source>
        <strain evidence="8 9">DSM 14214</strain>
    </source>
</reference>
<evidence type="ECO:0000313" key="8">
    <source>
        <dbReference type="EMBL" id="SHK38386.1"/>
    </source>
</evidence>
<gene>
    <name evidence="8" type="ORF">SAMN02745138_01630</name>
</gene>
<feature type="domain" description="MrpA C-terminal/MbhD" evidence="7">
    <location>
        <begin position="15"/>
        <end position="79"/>
    </location>
</feature>
<accession>A0A1M6S117</accession>
<feature type="transmembrane region" description="Helical" evidence="6">
    <location>
        <begin position="6"/>
        <end position="24"/>
    </location>
</feature>
<name>A0A1M6S117_9FIRM</name>
<feature type="transmembrane region" description="Helical" evidence="6">
    <location>
        <begin position="31"/>
        <end position="51"/>
    </location>
</feature>
<keyword evidence="2" id="KW-1003">Cell membrane</keyword>
<sequence>MSMEVSTIIQMLLVVFLIASAIGVSVTRNLFIAVIVFMGYSSIMAIIWVFLQSPDLAITEAAVGAGVDSVLFFLTLKKVHALKGTREG</sequence>
<keyword evidence="4 6" id="KW-1133">Transmembrane helix</keyword>
<dbReference type="InterPro" id="IPR025383">
    <property type="entry name" value="MrpA_C/MbhD"/>
</dbReference>
<evidence type="ECO:0000256" key="5">
    <source>
        <dbReference type="ARBA" id="ARBA00023136"/>
    </source>
</evidence>
<keyword evidence="5 6" id="KW-0472">Membrane</keyword>
<dbReference type="AlphaFoldDB" id="A0A1M6S117"/>
<evidence type="ECO:0000313" key="9">
    <source>
        <dbReference type="Proteomes" id="UP000183975"/>
    </source>
</evidence>
<dbReference type="Proteomes" id="UP000183975">
    <property type="component" value="Unassembled WGS sequence"/>
</dbReference>
<protein>
    <submittedName>
        <fullName evidence="8">Uncharacterized MnhB-related membrane protein</fullName>
    </submittedName>
</protein>
<proteinExistence type="predicted"/>
<evidence type="ECO:0000256" key="2">
    <source>
        <dbReference type="ARBA" id="ARBA00022475"/>
    </source>
</evidence>
<dbReference type="Pfam" id="PF13244">
    <property type="entry name" value="MbhD"/>
    <property type="match status" value="1"/>
</dbReference>
<organism evidence="8 9">
    <name type="scientific">Anaerotignum lactatifermentans DSM 14214</name>
    <dbReference type="NCBI Taxonomy" id="1121323"/>
    <lineage>
        <taxon>Bacteria</taxon>
        <taxon>Bacillati</taxon>
        <taxon>Bacillota</taxon>
        <taxon>Clostridia</taxon>
        <taxon>Lachnospirales</taxon>
        <taxon>Anaerotignaceae</taxon>
        <taxon>Anaerotignum</taxon>
    </lineage>
</organism>
<dbReference type="GO" id="GO:0005886">
    <property type="term" value="C:plasma membrane"/>
    <property type="evidence" value="ECO:0007669"/>
    <property type="project" value="UniProtKB-SubCell"/>
</dbReference>
<dbReference type="EMBL" id="FRAH01000025">
    <property type="protein sequence ID" value="SHK38386.1"/>
    <property type="molecule type" value="Genomic_DNA"/>
</dbReference>
<evidence type="ECO:0000256" key="1">
    <source>
        <dbReference type="ARBA" id="ARBA00004651"/>
    </source>
</evidence>
<evidence type="ECO:0000259" key="7">
    <source>
        <dbReference type="Pfam" id="PF13244"/>
    </source>
</evidence>
<feature type="transmembrane region" description="Helical" evidence="6">
    <location>
        <begin position="57"/>
        <end position="76"/>
    </location>
</feature>
<keyword evidence="9" id="KW-1185">Reference proteome</keyword>
<dbReference type="GeneID" id="78176527"/>
<dbReference type="RefSeq" id="WP_022254818.1">
    <property type="nucleotide sequence ID" value="NZ_FRAH01000025.1"/>
</dbReference>
<evidence type="ECO:0000256" key="4">
    <source>
        <dbReference type="ARBA" id="ARBA00022989"/>
    </source>
</evidence>
<evidence type="ECO:0000256" key="6">
    <source>
        <dbReference type="SAM" id="Phobius"/>
    </source>
</evidence>